<keyword evidence="2" id="KW-1185">Reference proteome</keyword>
<dbReference type="Pfam" id="PF04393">
    <property type="entry name" value="DUF535"/>
    <property type="match status" value="1"/>
</dbReference>
<comment type="caution">
    <text evidence="1">The sequence shown here is derived from an EMBL/GenBank/DDBJ whole genome shotgun (WGS) entry which is preliminary data.</text>
</comment>
<dbReference type="PANTHER" id="PTHR38785">
    <property type="entry name" value="HOMOLOG OF VIRK"/>
    <property type="match status" value="1"/>
</dbReference>
<dbReference type="PANTHER" id="PTHR38785:SF1">
    <property type="entry name" value="HOMOLOG OF VIRK"/>
    <property type="match status" value="1"/>
</dbReference>
<dbReference type="EMBL" id="WOEZ01000183">
    <property type="protein sequence ID" value="NPT58846.1"/>
    <property type="molecule type" value="Genomic_DNA"/>
</dbReference>
<organism evidence="1 2">
    <name type="scientific">Paraburkholderia elongata</name>
    <dbReference type="NCBI Taxonomy" id="2675747"/>
    <lineage>
        <taxon>Bacteria</taxon>
        <taxon>Pseudomonadati</taxon>
        <taxon>Pseudomonadota</taxon>
        <taxon>Betaproteobacteria</taxon>
        <taxon>Burkholderiales</taxon>
        <taxon>Burkholderiaceae</taxon>
        <taxon>Paraburkholderia</taxon>
    </lineage>
</organism>
<reference evidence="1 2" key="1">
    <citation type="submission" date="2019-11" db="EMBL/GenBank/DDBJ databases">
        <title>Metabolism of dissolved organic matter in forest soils.</title>
        <authorList>
            <person name="Cyle K.T."/>
            <person name="Wilhelm R.C."/>
            <person name="Martinez C.E."/>
        </authorList>
    </citation>
    <scope>NUCLEOTIDE SEQUENCE [LARGE SCALE GENOMIC DNA]</scope>
    <source>
        <strain evidence="1 2">5N</strain>
    </source>
</reference>
<sequence>MAWDESFRADCFNSGEQRYSAVHGQQAMVPRCVHIRTAQTAPATAGRAGSTHSIADAPHIMRHARQNSTNAQAFRHGRAIRGASIPSVEIAKGSAVTTVSNEGARARSPWFARTTASFAVIQQAAHALYPGTSVFHRWRRMRLWLRSLMSWRSTQVWLKRCAISPLHDLVQRHPTALERMHRPFLHTGFSPRERLTASLDHHALTQQRVPQLAARIAAVGSAPIASFGVGAERWHVSLESIEQFQKEGDWTLCIRDARDQRIVSCTFSLAYLGGKVRRPRLCIGSVQGPDSSVNGRELFRALTKRWYGLRPKVLVIYLAQCVAAALDAGGTFIVSKQAHIYANWRYCLRKRRVAADYDRLSIECGALARWNGWFVLAPPARYLAERESDGTGNATRRKRYALRSALAVQIRRSVEASKTHRLCALRVVA</sequence>
<evidence type="ECO:0000313" key="2">
    <source>
        <dbReference type="Proteomes" id="UP000655523"/>
    </source>
</evidence>
<accession>A0A972NTK1</accession>
<gene>
    <name evidence="1" type="ORF">GNZ13_30885</name>
</gene>
<dbReference type="AlphaFoldDB" id="A0A972NTK1"/>
<protein>
    <submittedName>
        <fullName evidence="1">DUF535 domain-containing protein</fullName>
    </submittedName>
</protein>
<proteinExistence type="predicted"/>
<dbReference type="Proteomes" id="UP000655523">
    <property type="component" value="Unassembled WGS sequence"/>
</dbReference>
<evidence type="ECO:0000313" key="1">
    <source>
        <dbReference type="EMBL" id="NPT58846.1"/>
    </source>
</evidence>
<dbReference type="InterPro" id="IPR007488">
    <property type="entry name" value="DUF535"/>
</dbReference>
<dbReference type="GO" id="GO:0006974">
    <property type="term" value="P:DNA damage response"/>
    <property type="evidence" value="ECO:0007669"/>
    <property type="project" value="TreeGrafter"/>
</dbReference>
<name>A0A972NTK1_9BURK</name>